<organism evidence="1">
    <name type="scientific">Timema bartmani</name>
    <dbReference type="NCBI Taxonomy" id="61472"/>
    <lineage>
        <taxon>Eukaryota</taxon>
        <taxon>Metazoa</taxon>
        <taxon>Ecdysozoa</taxon>
        <taxon>Arthropoda</taxon>
        <taxon>Hexapoda</taxon>
        <taxon>Insecta</taxon>
        <taxon>Pterygota</taxon>
        <taxon>Neoptera</taxon>
        <taxon>Polyneoptera</taxon>
        <taxon>Phasmatodea</taxon>
        <taxon>Timematodea</taxon>
        <taxon>Timematoidea</taxon>
        <taxon>Timematidae</taxon>
        <taxon>Timema</taxon>
    </lineage>
</organism>
<name>A0A7R9FA59_9NEOP</name>
<evidence type="ECO:0000313" key="1">
    <source>
        <dbReference type="EMBL" id="CAD7449771.1"/>
    </source>
</evidence>
<dbReference type="AlphaFoldDB" id="A0A7R9FA59"/>
<sequence length="154" mass="16606">MAKSKVPPPDGTSCVTNHPIISARFRSANNLGDLGINLLATLLAAYPRGGPQPQTRYTSDPNPPGLKWLRSMGEFESFNRGITRLGGVVGKRASRVESDHRGRGDRVLTLANPSVDGLNRAQRLQRNLRGAEDLVCTLSLPPDNSPINVCSPQP</sequence>
<reference evidence="1" key="1">
    <citation type="submission" date="2020-11" db="EMBL/GenBank/DDBJ databases">
        <authorList>
            <person name="Tran Van P."/>
        </authorList>
    </citation>
    <scope>NUCLEOTIDE SEQUENCE</scope>
</reference>
<protein>
    <submittedName>
        <fullName evidence="1">Uncharacterized protein</fullName>
    </submittedName>
</protein>
<proteinExistence type="predicted"/>
<dbReference type="EMBL" id="OD572474">
    <property type="protein sequence ID" value="CAD7449771.1"/>
    <property type="molecule type" value="Genomic_DNA"/>
</dbReference>
<gene>
    <name evidence="1" type="ORF">TBIB3V08_LOCUS12044</name>
</gene>
<accession>A0A7R9FA59</accession>